<comment type="caution">
    <text evidence="3">The sequence shown here is derived from an EMBL/GenBank/DDBJ whole genome shotgun (WGS) entry which is preliminary data.</text>
</comment>
<dbReference type="Gene3D" id="1.10.10.2830">
    <property type="match status" value="1"/>
</dbReference>
<dbReference type="NCBIfam" id="TIGR00180">
    <property type="entry name" value="parB_part"/>
    <property type="match status" value="1"/>
</dbReference>
<feature type="domain" description="ParB-like N-terminal" evidence="2">
    <location>
        <begin position="30"/>
        <end position="119"/>
    </location>
</feature>
<reference evidence="3" key="2">
    <citation type="submission" date="2021-04" db="EMBL/GenBank/DDBJ databases">
        <authorList>
            <person name="Gilroy R."/>
        </authorList>
    </citation>
    <scope>NUCLEOTIDE SEQUENCE</scope>
    <source>
        <strain evidence="3">1068</strain>
    </source>
</reference>
<dbReference type="CDD" id="cd16407">
    <property type="entry name" value="ParB_N_like"/>
    <property type="match status" value="1"/>
</dbReference>
<organism evidence="3 4">
    <name type="scientific">Candidatus Blautia pullicola</name>
    <dbReference type="NCBI Taxonomy" id="2838498"/>
    <lineage>
        <taxon>Bacteria</taxon>
        <taxon>Bacillati</taxon>
        <taxon>Bacillota</taxon>
        <taxon>Clostridia</taxon>
        <taxon>Lachnospirales</taxon>
        <taxon>Lachnospiraceae</taxon>
        <taxon>Blautia</taxon>
    </lineage>
</organism>
<dbReference type="GO" id="GO:0005694">
    <property type="term" value="C:chromosome"/>
    <property type="evidence" value="ECO:0007669"/>
    <property type="project" value="TreeGrafter"/>
</dbReference>
<dbReference type="InterPro" id="IPR003115">
    <property type="entry name" value="ParB_N"/>
</dbReference>
<dbReference type="InterPro" id="IPR036086">
    <property type="entry name" value="ParB/Sulfiredoxin_sf"/>
</dbReference>
<evidence type="ECO:0000256" key="1">
    <source>
        <dbReference type="ARBA" id="ARBA00006295"/>
    </source>
</evidence>
<dbReference type="SUPFAM" id="SSF110849">
    <property type="entry name" value="ParB/Sulfiredoxin"/>
    <property type="match status" value="1"/>
</dbReference>
<dbReference type="SMART" id="SM00470">
    <property type="entry name" value="ParB"/>
    <property type="match status" value="1"/>
</dbReference>
<dbReference type="Gene3D" id="3.90.1530.30">
    <property type="match status" value="1"/>
</dbReference>
<proteinExistence type="inferred from homology"/>
<dbReference type="GO" id="GO:0003677">
    <property type="term" value="F:DNA binding"/>
    <property type="evidence" value="ECO:0007669"/>
    <property type="project" value="InterPro"/>
</dbReference>
<reference evidence="3" key="1">
    <citation type="journal article" date="2021" name="PeerJ">
        <title>Extensive microbial diversity within the chicken gut microbiome revealed by metagenomics and culture.</title>
        <authorList>
            <person name="Gilroy R."/>
            <person name="Ravi A."/>
            <person name="Getino M."/>
            <person name="Pursley I."/>
            <person name="Horton D.L."/>
            <person name="Alikhan N.F."/>
            <person name="Baker D."/>
            <person name="Gharbi K."/>
            <person name="Hall N."/>
            <person name="Watson M."/>
            <person name="Adriaenssens E.M."/>
            <person name="Foster-Nyarko E."/>
            <person name="Jarju S."/>
            <person name="Secka A."/>
            <person name="Antonio M."/>
            <person name="Oren A."/>
            <person name="Chaudhuri R.R."/>
            <person name="La Ragione R."/>
            <person name="Hildebrand F."/>
            <person name="Pallen M.J."/>
        </authorList>
    </citation>
    <scope>NUCLEOTIDE SEQUENCE</scope>
    <source>
        <strain evidence="3">1068</strain>
    </source>
</reference>
<comment type="similarity">
    <text evidence="1">Belongs to the ParB family.</text>
</comment>
<name>A0A9D2FS72_9FIRM</name>
<evidence type="ECO:0000313" key="4">
    <source>
        <dbReference type="Proteomes" id="UP000824056"/>
    </source>
</evidence>
<accession>A0A9D2FS72</accession>
<dbReference type="Pfam" id="PF02195">
    <property type="entry name" value="ParB_N"/>
    <property type="match status" value="1"/>
</dbReference>
<dbReference type="Proteomes" id="UP000824056">
    <property type="component" value="Unassembled WGS sequence"/>
</dbReference>
<gene>
    <name evidence="3" type="ORF">H9809_07835</name>
</gene>
<dbReference type="SUPFAM" id="SSF109709">
    <property type="entry name" value="KorB DNA-binding domain-like"/>
    <property type="match status" value="1"/>
</dbReference>
<dbReference type="InterPro" id="IPR050336">
    <property type="entry name" value="Chromosome_partition/occlusion"/>
</dbReference>
<dbReference type="GO" id="GO:0007059">
    <property type="term" value="P:chromosome segregation"/>
    <property type="evidence" value="ECO:0007669"/>
    <property type="project" value="TreeGrafter"/>
</dbReference>
<dbReference type="PANTHER" id="PTHR33375:SF1">
    <property type="entry name" value="CHROMOSOME-PARTITIONING PROTEIN PARB-RELATED"/>
    <property type="match status" value="1"/>
</dbReference>
<dbReference type="EMBL" id="DXBG01000177">
    <property type="protein sequence ID" value="HIZ65792.1"/>
    <property type="molecule type" value="Genomic_DNA"/>
</dbReference>
<dbReference type="AlphaFoldDB" id="A0A9D2FS72"/>
<protein>
    <submittedName>
        <fullName evidence="3">ParB/RepB/Spo0J family partition protein</fullName>
    </submittedName>
</protein>
<evidence type="ECO:0000259" key="2">
    <source>
        <dbReference type="SMART" id="SM00470"/>
    </source>
</evidence>
<dbReference type="PANTHER" id="PTHR33375">
    <property type="entry name" value="CHROMOSOME-PARTITIONING PROTEIN PARB-RELATED"/>
    <property type="match status" value="1"/>
</dbReference>
<evidence type="ECO:0000313" key="3">
    <source>
        <dbReference type="EMBL" id="HIZ65792.1"/>
    </source>
</evidence>
<dbReference type="InterPro" id="IPR004437">
    <property type="entry name" value="ParB/RepB/Spo0J"/>
</dbReference>
<sequence length="299" mass="33171">MKSKSAEKIKLTSYDDLFGVEESCVEGTYTQVPLSQLRPFKNHPFKVLDDEKMQETVESVIQHGVIQPGIVRPCAEGYEVVAGHRRWRACELAGKTEMPVIVRNLDDDAATVLMVDTNIQRENLLPSEKARAYQMKYEALKHQGSKGDKNTADIVGEKAGDSGRTVQRYIRLASLIDGLLELVDSGKIAMVAGERLSYLKKEAQKWVLGAAENTGMYPTPGQAAQLKEMSDHGELSEGNCYAILVKKENSSPGVTISSKRIRNYFPPAYTKAQIEEVIYSLLEQWKQGKEGKTNAGDTV</sequence>